<dbReference type="RefSeq" id="WP_271694586.1">
    <property type="nucleotide sequence ID" value="NZ_CP116394.1"/>
</dbReference>
<dbReference type="PANTHER" id="PTHR31272">
    <property type="entry name" value="CYTOCHROME C-TYPE BIOGENESIS PROTEIN HI_1454-RELATED"/>
    <property type="match status" value="1"/>
</dbReference>
<name>A0AB38XP89_9ACTO</name>
<dbReference type="InterPro" id="IPR051790">
    <property type="entry name" value="Cytochrome_c-biogenesis_DsbD"/>
</dbReference>
<comment type="similarity">
    <text evidence="2">Belongs to the DsbD family.</text>
</comment>
<dbReference type="Proteomes" id="UP001211044">
    <property type="component" value="Chromosome"/>
</dbReference>
<accession>A0AB38XP89</accession>
<feature type="transmembrane region" description="Helical" evidence="6">
    <location>
        <begin position="201"/>
        <end position="229"/>
    </location>
</feature>
<comment type="subcellular location">
    <subcellularLocation>
        <location evidence="1">Membrane</location>
        <topology evidence="1">Multi-pass membrane protein</topology>
    </subcellularLocation>
</comment>
<evidence type="ECO:0000256" key="4">
    <source>
        <dbReference type="ARBA" id="ARBA00022989"/>
    </source>
</evidence>
<evidence type="ECO:0000256" key="1">
    <source>
        <dbReference type="ARBA" id="ARBA00004141"/>
    </source>
</evidence>
<evidence type="ECO:0000256" key="5">
    <source>
        <dbReference type="ARBA" id="ARBA00023136"/>
    </source>
</evidence>
<keyword evidence="5 6" id="KW-0472">Membrane</keyword>
<keyword evidence="3 6" id="KW-0812">Transmembrane</keyword>
<dbReference type="AlphaFoldDB" id="A0AB38XP89"/>
<dbReference type="PANTHER" id="PTHR31272:SF4">
    <property type="entry name" value="CYTOCHROME C-TYPE BIOGENESIS PROTEIN HI_1454-RELATED"/>
    <property type="match status" value="1"/>
</dbReference>
<keyword evidence="4 6" id="KW-1133">Transmembrane helix</keyword>
<feature type="transmembrane region" description="Helical" evidence="6">
    <location>
        <begin position="75"/>
        <end position="96"/>
    </location>
</feature>
<dbReference type="Pfam" id="PF02683">
    <property type="entry name" value="DsbD_TM"/>
    <property type="match status" value="1"/>
</dbReference>
<dbReference type="EMBL" id="CP116394">
    <property type="protein sequence ID" value="WCE46108.1"/>
    <property type="molecule type" value="Genomic_DNA"/>
</dbReference>
<sequence length="277" mass="28595">MSVTLLSAYLGGLVTLLAPCSATLIPAFFAYAFSSKGQIARSTLVFFAGLLVALLPLGAAAGALSSVLMQYRHTIAVVTGVIIIVMGVWTGLALPFPHLRLPGSTRRATRRGGGVSALAIGLLGLSYGLAGAGCTGPILGAVLALAVTAGSTTLGVATMFSYALGMFTPIAALSLGWNSLSQHKRNWLRPRPVKFLGRQTTWGSLIGGALFVILGILLIGSGGIAGFAIFGTSEQAHLENALLQAGKAVPNWLFLLLIVLLAALVFVLVKGGRNKRK</sequence>
<evidence type="ECO:0000256" key="6">
    <source>
        <dbReference type="SAM" id="Phobius"/>
    </source>
</evidence>
<feature type="transmembrane region" description="Helical" evidence="6">
    <location>
        <begin position="117"/>
        <end position="147"/>
    </location>
</feature>
<feature type="transmembrane region" description="Helical" evidence="6">
    <location>
        <begin position="44"/>
        <end position="69"/>
    </location>
</feature>
<evidence type="ECO:0000256" key="3">
    <source>
        <dbReference type="ARBA" id="ARBA00022692"/>
    </source>
</evidence>
<dbReference type="GO" id="GO:0016020">
    <property type="term" value="C:membrane"/>
    <property type="evidence" value="ECO:0007669"/>
    <property type="project" value="UniProtKB-SubCell"/>
</dbReference>
<evidence type="ECO:0000259" key="7">
    <source>
        <dbReference type="Pfam" id="PF02683"/>
    </source>
</evidence>
<reference evidence="8" key="1">
    <citation type="submission" date="2023-01" db="EMBL/GenBank/DDBJ databases">
        <title>Comparative Genomic Analysis of the Clinically-Derived Winkia Strain NY0527 Provides Evidence into the Taxonomic Reassignment of Winkia neuii and Characterizes Their Virulence Traits.</title>
        <authorList>
            <person name="Cai X."/>
            <person name="Peng Y."/>
            <person name="Li M."/>
            <person name="Qiu Y."/>
            <person name="Wang Y."/>
            <person name="Xu L."/>
            <person name="Hou Q."/>
        </authorList>
    </citation>
    <scope>NUCLEOTIDE SEQUENCE</scope>
    <source>
        <strain evidence="8">NY0527</strain>
    </source>
</reference>
<proteinExistence type="inferred from homology"/>
<organism evidence="8 9">
    <name type="scientific">Winkia neuii subsp. anitrata</name>
    <dbReference type="NCBI Taxonomy" id="29318"/>
    <lineage>
        <taxon>Bacteria</taxon>
        <taxon>Bacillati</taxon>
        <taxon>Actinomycetota</taxon>
        <taxon>Actinomycetes</taxon>
        <taxon>Actinomycetales</taxon>
        <taxon>Actinomycetaceae</taxon>
        <taxon>Winkia</taxon>
    </lineage>
</organism>
<dbReference type="KEGG" id="wne:PIG85_00230"/>
<feature type="transmembrane region" description="Helical" evidence="6">
    <location>
        <begin position="159"/>
        <end position="180"/>
    </location>
</feature>
<evidence type="ECO:0000313" key="8">
    <source>
        <dbReference type="EMBL" id="WCE46108.1"/>
    </source>
</evidence>
<protein>
    <submittedName>
        <fullName evidence="8">Cytochrome c biogenesis CcdA family protein</fullName>
    </submittedName>
</protein>
<feature type="transmembrane region" description="Helical" evidence="6">
    <location>
        <begin position="6"/>
        <end position="32"/>
    </location>
</feature>
<evidence type="ECO:0000313" key="9">
    <source>
        <dbReference type="Proteomes" id="UP001211044"/>
    </source>
</evidence>
<dbReference type="GO" id="GO:0017004">
    <property type="term" value="P:cytochrome complex assembly"/>
    <property type="evidence" value="ECO:0007669"/>
    <property type="project" value="InterPro"/>
</dbReference>
<evidence type="ECO:0000256" key="2">
    <source>
        <dbReference type="ARBA" id="ARBA00006143"/>
    </source>
</evidence>
<gene>
    <name evidence="8" type="ORF">PIG85_00230</name>
</gene>
<feature type="transmembrane region" description="Helical" evidence="6">
    <location>
        <begin position="249"/>
        <end position="269"/>
    </location>
</feature>
<feature type="domain" description="Cytochrome C biogenesis protein transmembrane" evidence="7">
    <location>
        <begin position="5"/>
        <end position="189"/>
    </location>
</feature>
<dbReference type="InterPro" id="IPR003834">
    <property type="entry name" value="Cyt_c_assmbl_TM_dom"/>
</dbReference>